<evidence type="ECO:0000256" key="2">
    <source>
        <dbReference type="ARBA" id="ARBA00023295"/>
    </source>
</evidence>
<evidence type="ECO:0000259" key="3">
    <source>
        <dbReference type="SMART" id="SM01217"/>
    </source>
</evidence>
<dbReference type="PANTHER" id="PTHR42721">
    <property type="entry name" value="SUGAR HYDROLASE-RELATED"/>
    <property type="match status" value="1"/>
</dbReference>
<dbReference type="PANTHER" id="PTHR42721:SF42">
    <property type="entry name" value="FIBRONECTIN TYPE III-LIKE DOMAIN-CONTAINING PROTEIN"/>
    <property type="match status" value="1"/>
</dbReference>
<keyword evidence="5" id="KW-1185">Reference proteome</keyword>
<dbReference type="Gene3D" id="2.60.40.10">
    <property type="entry name" value="Immunoglobulins"/>
    <property type="match status" value="1"/>
</dbReference>
<dbReference type="InterPro" id="IPR002772">
    <property type="entry name" value="Glyco_hydro_3_C"/>
</dbReference>
<dbReference type="GO" id="GO:0031222">
    <property type="term" value="P:arabinan catabolic process"/>
    <property type="evidence" value="ECO:0007669"/>
    <property type="project" value="TreeGrafter"/>
</dbReference>
<evidence type="ECO:0000313" key="4">
    <source>
        <dbReference type="EMBL" id="KAK7108525.1"/>
    </source>
</evidence>
<feature type="domain" description="Fibronectin type III-like" evidence="3">
    <location>
        <begin position="309"/>
        <end position="378"/>
    </location>
</feature>
<dbReference type="InterPro" id="IPR044993">
    <property type="entry name" value="BXL"/>
</dbReference>
<accession>A0AAN9BNN0</accession>
<dbReference type="EMBL" id="JBAMIC010000004">
    <property type="protein sequence ID" value="KAK7108525.1"/>
    <property type="molecule type" value="Genomic_DNA"/>
</dbReference>
<comment type="caution">
    <text evidence="4">The sequence shown here is derived from an EMBL/GenBank/DDBJ whole genome shotgun (WGS) entry which is preliminary data.</text>
</comment>
<dbReference type="AlphaFoldDB" id="A0AAN9BNN0"/>
<gene>
    <name evidence="4" type="ORF">V1264_016258</name>
</gene>
<dbReference type="InterPro" id="IPR026891">
    <property type="entry name" value="Fn3-like"/>
</dbReference>
<dbReference type="InterPro" id="IPR036881">
    <property type="entry name" value="Glyco_hydro_3_C_sf"/>
</dbReference>
<keyword evidence="2" id="KW-0326">Glycosidase</keyword>
<dbReference type="Pfam" id="PF01915">
    <property type="entry name" value="Glyco_hydro_3_C"/>
    <property type="match status" value="1"/>
</dbReference>
<proteinExistence type="predicted"/>
<evidence type="ECO:0000256" key="1">
    <source>
        <dbReference type="ARBA" id="ARBA00022801"/>
    </source>
</evidence>
<protein>
    <recommendedName>
        <fullName evidence="3">Fibronectin type III-like domain-containing protein</fullName>
    </recommendedName>
</protein>
<dbReference type="SUPFAM" id="SSF52279">
    <property type="entry name" value="Beta-D-glucan exohydrolase, C-terminal domain"/>
    <property type="match status" value="1"/>
</dbReference>
<dbReference type="Gene3D" id="3.40.50.1700">
    <property type="entry name" value="Glycoside hydrolase family 3 C-terminal domain"/>
    <property type="match status" value="1"/>
</dbReference>
<sequence>MVKPLFYTRMRLGEFDPPEMNPYTKLGFNDVLTPDHKALALEAAMKSFVLLKNDGILPLKNIGTAGVVGPMANNAYQQFGTYSPHPPQSDVTTPLDALKAVASSVHYAAGCDDNNCKTYNSSEVLKAISGTNIIFVVLGTGAAVEKESHDRAGTELPGHQKTLLLDVLEHIHSHTPVVLLLFTAGPVNISFADRDPDVRAIMQCFLPAQATGQAVRHVLLNDVKGAVPAGRLPYTWPLLASQLPPMVNYSMQGRTYRYFEGEPLYPFGYGLSYTTFEYTASVHTTTVTAGQPLTGSFWVKNTGKYEADEVSQVYIAWRNNTVPAPKLQLVWFKRYSLPTGGADIKVDFEVEARSMALWFDDGWHVTEGSMDIFIGGQQPNQARRSGSEVILGQFQITGSAYLGKY</sequence>
<dbReference type="SMART" id="SM01217">
    <property type="entry name" value="Fn3_like"/>
    <property type="match status" value="1"/>
</dbReference>
<dbReference type="GO" id="GO:0009044">
    <property type="term" value="F:xylan 1,4-beta-xylosidase activity"/>
    <property type="evidence" value="ECO:0007669"/>
    <property type="project" value="InterPro"/>
</dbReference>
<evidence type="ECO:0000313" key="5">
    <source>
        <dbReference type="Proteomes" id="UP001374579"/>
    </source>
</evidence>
<dbReference type="InterPro" id="IPR013783">
    <property type="entry name" value="Ig-like_fold"/>
</dbReference>
<keyword evidence="1" id="KW-0378">Hydrolase</keyword>
<name>A0AAN9BNN0_9CAEN</name>
<dbReference type="Proteomes" id="UP001374579">
    <property type="component" value="Unassembled WGS sequence"/>
</dbReference>
<organism evidence="4 5">
    <name type="scientific">Littorina saxatilis</name>
    <dbReference type="NCBI Taxonomy" id="31220"/>
    <lineage>
        <taxon>Eukaryota</taxon>
        <taxon>Metazoa</taxon>
        <taxon>Spiralia</taxon>
        <taxon>Lophotrochozoa</taxon>
        <taxon>Mollusca</taxon>
        <taxon>Gastropoda</taxon>
        <taxon>Caenogastropoda</taxon>
        <taxon>Littorinimorpha</taxon>
        <taxon>Littorinoidea</taxon>
        <taxon>Littorinidae</taxon>
        <taxon>Littorina</taxon>
    </lineage>
</organism>
<reference evidence="4 5" key="1">
    <citation type="submission" date="2024-02" db="EMBL/GenBank/DDBJ databases">
        <title>Chromosome-scale genome assembly of the rough periwinkle Littorina saxatilis.</title>
        <authorList>
            <person name="De Jode A."/>
            <person name="Faria R."/>
            <person name="Formenti G."/>
            <person name="Sims Y."/>
            <person name="Smith T.P."/>
            <person name="Tracey A."/>
            <person name="Wood J.M.D."/>
            <person name="Zagrodzka Z.B."/>
            <person name="Johannesson K."/>
            <person name="Butlin R.K."/>
            <person name="Leder E.H."/>
        </authorList>
    </citation>
    <scope>NUCLEOTIDE SEQUENCE [LARGE SCALE GENOMIC DNA]</scope>
    <source>
        <strain evidence="4">Snail1</strain>
        <tissue evidence="4">Muscle</tissue>
    </source>
</reference>
<dbReference type="GO" id="GO:0046556">
    <property type="term" value="F:alpha-L-arabinofuranosidase activity"/>
    <property type="evidence" value="ECO:0007669"/>
    <property type="project" value="TreeGrafter"/>
</dbReference>
<dbReference type="Pfam" id="PF14310">
    <property type="entry name" value="Fn3-like"/>
    <property type="match status" value="1"/>
</dbReference>
<dbReference type="GO" id="GO:0045493">
    <property type="term" value="P:xylan catabolic process"/>
    <property type="evidence" value="ECO:0007669"/>
    <property type="project" value="InterPro"/>
</dbReference>